<protein>
    <submittedName>
        <fullName evidence="3">IS4 family transposase</fullName>
    </submittedName>
</protein>
<accession>A0A5D0UM50</accession>
<dbReference type="InterPro" id="IPR012337">
    <property type="entry name" value="RNaseH-like_sf"/>
</dbReference>
<evidence type="ECO:0000313" key="3">
    <source>
        <dbReference type="EMBL" id="TYC18920.1"/>
    </source>
</evidence>
<gene>
    <name evidence="3" type="ORF">FXF65_04125</name>
</gene>
<dbReference type="NCBIfam" id="NF033592">
    <property type="entry name" value="transpos_IS4_1"/>
    <property type="match status" value="1"/>
</dbReference>
<evidence type="ECO:0000313" key="4">
    <source>
        <dbReference type="Proteomes" id="UP000322634"/>
    </source>
</evidence>
<sequence length="552" mass="60085">MVQHLLVVEPNGALRRFQPSLESAFTVGSGTHRVLRRHQWCLFSAKLDLITMDVVPFRPCGVGSRFLMLIPSAPQASVQRKGYLGSTQTNIVDFGHDPHLAMKLIYRREGGRTGSPEAVSGMVDQLLDMVTLGDLDSVFPQDLVEAVLAKTQDREVRRRLLSPGLMVYFLLARALLSPQSYQRVLRTLVAAPGLDNGWDNWRVPDKAAIFRARCKLGIEPFRELLVHAGSAVADERTPGAFWRGLRVMALAGTTLQAADSPANQTGLGGPRAHRGERPPGCPLARLVALVEAGSNAVCDATVDSYRVRERVLAERLATSLGPAMLVLADHDLPCAQLWSRLAESGAELLWRVPKTWKLPVEETLPDRSWISTVHGEPGRDAWPGQDARARVVEYAPDLPGGSGAERCRLITTLTDPDAAPVADLVGLYGARSEAGDPLAELKTIQIGSDTVLSSRTPDLVFQETYAHLAVYTGLRVRMHATAVNRSEPLDPGRLSFTAELRAARRSLTAQRPAPNSVIRPPIDGRDAPAAGHSRPAWGDHRALTWAAAPADR</sequence>
<evidence type="ECO:0000256" key="1">
    <source>
        <dbReference type="SAM" id="MobiDB-lite"/>
    </source>
</evidence>
<dbReference type="PANTHER" id="PTHR37529:SF1">
    <property type="entry name" value="TRANSPOSASE INSG FOR INSERTION SEQUENCE ELEMENT IS4-RELATED"/>
    <property type="match status" value="1"/>
</dbReference>
<proteinExistence type="predicted"/>
<evidence type="ECO:0000259" key="2">
    <source>
        <dbReference type="Pfam" id="PF13006"/>
    </source>
</evidence>
<feature type="region of interest" description="Disordered" evidence="1">
    <location>
        <begin position="505"/>
        <end position="540"/>
    </location>
</feature>
<dbReference type="SUPFAM" id="SSF53098">
    <property type="entry name" value="Ribonuclease H-like"/>
    <property type="match status" value="1"/>
</dbReference>
<dbReference type="Proteomes" id="UP000322634">
    <property type="component" value="Unassembled WGS sequence"/>
</dbReference>
<keyword evidence="4" id="KW-1185">Reference proteome</keyword>
<dbReference type="InterPro" id="IPR047952">
    <property type="entry name" value="Transpos_IS4"/>
</dbReference>
<organism evidence="3 4">
    <name type="scientific">Actinomadura syzygii</name>
    <dbReference type="NCBI Taxonomy" id="1427538"/>
    <lineage>
        <taxon>Bacteria</taxon>
        <taxon>Bacillati</taxon>
        <taxon>Actinomycetota</taxon>
        <taxon>Actinomycetes</taxon>
        <taxon>Streptosporangiales</taxon>
        <taxon>Thermomonosporaceae</taxon>
        <taxon>Actinomadura</taxon>
    </lineage>
</organism>
<dbReference type="Pfam" id="PF13006">
    <property type="entry name" value="Nterm_IS4"/>
    <property type="match status" value="1"/>
</dbReference>
<dbReference type="RefSeq" id="WP_148348291.1">
    <property type="nucleotide sequence ID" value="NZ_VSFF01000001.1"/>
</dbReference>
<dbReference type="AlphaFoldDB" id="A0A5D0UM50"/>
<dbReference type="InterPro" id="IPR024473">
    <property type="entry name" value="Transposases_IS4_N"/>
</dbReference>
<name>A0A5D0UM50_9ACTN</name>
<reference evidence="3 4" key="1">
    <citation type="submission" date="2019-08" db="EMBL/GenBank/DDBJ databases">
        <title>Actinomadura sp. nov. CYP1-5 isolated from mountain soil.</title>
        <authorList>
            <person name="Songsumanus A."/>
            <person name="Kuncharoen N."/>
            <person name="Kudo T."/>
            <person name="Yuki M."/>
            <person name="Igarashi Y."/>
            <person name="Tanasupawat S."/>
        </authorList>
    </citation>
    <scope>NUCLEOTIDE SEQUENCE [LARGE SCALE GENOMIC DNA]</scope>
    <source>
        <strain evidence="3 4">GKU157</strain>
    </source>
</reference>
<dbReference type="EMBL" id="VSFF01000001">
    <property type="protein sequence ID" value="TYC18920.1"/>
    <property type="molecule type" value="Genomic_DNA"/>
</dbReference>
<feature type="domain" description="Transposase IS4 N-terminal" evidence="2">
    <location>
        <begin position="131"/>
        <end position="224"/>
    </location>
</feature>
<comment type="caution">
    <text evidence="3">The sequence shown here is derived from an EMBL/GenBank/DDBJ whole genome shotgun (WGS) entry which is preliminary data.</text>
</comment>
<dbReference type="OrthoDB" id="477305at2"/>
<dbReference type="PANTHER" id="PTHR37529">
    <property type="entry name" value="TRANSPOSASE INSG FOR INSERTION SEQUENCE ELEMENT IS4-RELATED"/>
    <property type="match status" value="1"/>
</dbReference>